<evidence type="ECO:0000256" key="1">
    <source>
        <dbReference type="ARBA" id="ARBA00023015"/>
    </source>
</evidence>
<reference evidence="4 5" key="1">
    <citation type="submission" date="2018-05" db="EMBL/GenBank/DDBJ databases">
        <title>Genetic diversity of glacier-inhabiting Cryobacterium bacteria in China and description of Cryobacterium mengkeensis sp. nov. and Arthrobacter glacialis sp. nov.</title>
        <authorList>
            <person name="Liu Q."/>
            <person name="Xin Y.-H."/>
        </authorList>
    </citation>
    <scope>NUCLEOTIDE SEQUENCE [LARGE SCALE GENOMIC DNA]</scope>
    <source>
        <strain evidence="4 5">GP3</strain>
    </source>
</reference>
<dbReference type="GO" id="GO:1901135">
    <property type="term" value="P:carbohydrate derivative metabolic process"/>
    <property type="evidence" value="ECO:0007669"/>
    <property type="project" value="InterPro"/>
</dbReference>
<keyword evidence="1" id="KW-0805">Transcription regulation</keyword>
<dbReference type="AlphaFoldDB" id="A0A2V3DNG3"/>
<gene>
    <name evidence="4" type="ORF">CVS29_17735</name>
</gene>
<dbReference type="EMBL" id="QHLZ01000019">
    <property type="protein sequence ID" value="PXA63956.1"/>
    <property type="molecule type" value="Genomic_DNA"/>
</dbReference>
<dbReference type="InterPro" id="IPR000281">
    <property type="entry name" value="HTH_RpiR"/>
</dbReference>
<name>A0A2V3DNG3_9MICC</name>
<dbReference type="PROSITE" id="PS51071">
    <property type="entry name" value="HTH_RPIR"/>
    <property type="match status" value="1"/>
</dbReference>
<dbReference type="InterPro" id="IPR036388">
    <property type="entry name" value="WH-like_DNA-bd_sf"/>
</dbReference>
<protein>
    <submittedName>
        <fullName evidence="4">MurR/RpiR family transcriptional regulator</fullName>
    </submittedName>
</protein>
<dbReference type="Proteomes" id="UP000246303">
    <property type="component" value="Unassembled WGS sequence"/>
</dbReference>
<dbReference type="PROSITE" id="PS51464">
    <property type="entry name" value="SIS"/>
    <property type="match status" value="1"/>
</dbReference>
<evidence type="ECO:0000313" key="4">
    <source>
        <dbReference type="EMBL" id="PXA63956.1"/>
    </source>
</evidence>
<keyword evidence="2" id="KW-0238">DNA-binding</keyword>
<dbReference type="InterPro" id="IPR009057">
    <property type="entry name" value="Homeodomain-like_sf"/>
</dbReference>
<dbReference type="RefSeq" id="WP_110107930.1">
    <property type="nucleotide sequence ID" value="NZ_JACBZZ010000001.1"/>
</dbReference>
<comment type="caution">
    <text evidence="4">The sequence shown here is derived from an EMBL/GenBank/DDBJ whole genome shotgun (WGS) entry which is preliminary data.</text>
</comment>
<dbReference type="GO" id="GO:0003700">
    <property type="term" value="F:DNA-binding transcription factor activity"/>
    <property type="evidence" value="ECO:0007669"/>
    <property type="project" value="InterPro"/>
</dbReference>
<dbReference type="SUPFAM" id="SSF53697">
    <property type="entry name" value="SIS domain"/>
    <property type="match status" value="1"/>
</dbReference>
<organism evidence="4 5">
    <name type="scientific">Arthrobacter psychrochitiniphilus</name>
    <dbReference type="NCBI Taxonomy" id="291045"/>
    <lineage>
        <taxon>Bacteria</taxon>
        <taxon>Bacillati</taxon>
        <taxon>Actinomycetota</taxon>
        <taxon>Actinomycetes</taxon>
        <taxon>Micrococcales</taxon>
        <taxon>Micrococcaceae</taxon>
        <taxon>Arthrobacter</taxon>
    </lineage>
</organism>
<dbReference type="Pfam" id="PF01418">
    <property type="entry name" value="HTH_6"/>
    <property type="match status" value="1"/>
</dbReference>
<dbReference type="SUPFAM" id="SSF46689">
    <property type="entry name" value="Homeodomain-like"/>
    <property type="match status" value="1"/>
</dbReference>
<dbReference type="GO" id="GO:0097367">
    <property type="term" value="F:carbohydrate derivative binding"/>
    <property type="evidence" value="ECO:0007669"/>
    <property type="project" value="InterPro"/>
</dbReference>
<keyword evidence="3" id="KW-0804">Transcription</keyword>
<dbReference type="InterPro" id="IPR035472">
    <property type="entry name" value="RpiR-like_SIS"/>
</dbReference>
<dbReference type="GO" id="GO:0003677">
    <property type="term" value="F:DNA binding"/>
    <property type="evidence" value="ECO:0007669"/>
    <property type="project" value="UniProtKB-KW"/>
</dbReference>
<dbReference type="Gene3D" id="3.40.50.10490">
    <property type="entry name" value="Glucose-6-phosphate isomerase like protein, domain 1"/>
    <property type="match status" value="1"/>
</dbReference>
<dbReference type="InterPro" id="IPR047640">
    <property type="entry name" value="RpiR-like"/>
</dbReference>
<dbReference type="InterPro" id="IPR046348">
    <property type="entry name" value="SIS_dom_sf"/>
</dbReference>
<proteinExistence type="predicted"/>
<dbReference type="CDD" id="cd05013">
    <property type="entry name" value="SIS_RpiR"/>
    <property type="match status" value="1"/>
</dbReference>
<sequence>MTRHKVPYDLKVPLLEHIGNVFETLSKSERKVASLVLENPSFVVESTMAAVASAAAVSEPTVLRFATALGLTGFQQFKIQLAQTMALGLPATLSFVNESDSDARITQKLFDQTISSLDRTRRSLDIEQITKAADAILNARSILFAGLGASGIVAHDALQKSVLFGLPCSAPEDIHQQFMEASMATSDTVVIVISNVGRTLSVLDVAVAARSRGATVIAISRDDSPVTEASDIPLIVKTFEDTDQFTPTVSRLAHLVIIDCLATIVSIRRGSEHLARLAEMKRNLTVFRKTSSR</sequence>
<dbReference type="Pfam" id="PF01380">
    <property type="entry name" value="SIS"/>
    <property type="match status" value="1"/>
</dbReference>
<evidence type="ECO:0000313" key="5">
    <source>
        <dbReference type="Proteomes" id="UP000246303"/>
    </source>
</evidence>
<evidence type="ECO:0000256" key="2">
    <source>
        <dbReference type="ARBA" id="ARBA00023125"/>
    </source>
</evidence>
<keyword evidence="5" id="KW-1185">Reference proteome</keyword>
<accession>A0A2V3DNG3</accession>
<dbReference type="Gene3D" id="1.10.10.10">
    <property type="entry name" value="Winged helix-like DNA-binding domain superfamily/Winged helix DNA-binding domain"/>
    <property type="match status" value="1"/>
</dbReference>
<evidence type="ECO:0000256" key="3">
    <source>
        <dbReference type="ARBA" id="ARBA00023163"/>
    </source>
</evidence>
<dbReference type="OrthoDB" id="370421at2"/>
<dbReference type="InterPro" id="IPR001347">
    <property type="entry name" value="SIS_dom"/>
</dbReference>
<dbReference type="PANTHER" id="PTHR30514:SF1">
    <property type="entry name" value="HTH-TYPE TRANSCRIPTIONAL REGULATOR HEXR-RELATED"/>
    <property type="match status" value="1"/>
</dbReference>
<dbReference type="PANTHER" id="PTHR30514">
    <property type="entry name" value="GLUCOKINASE"/>
    <property type="match status" value="1"/>
</dbReference>